<dbReference type="InterPro" id="IPR004853">
    <property type="entry name" value="Sugar_P_trans_dom"/>
</dbReference>
<dbReference type="SUPFAM" id="SSF103481">
    <property type="entry name" value="Multidrug resistance efflux transporter EmrE"/>
    <property type="match status" value="2"/>
</dbReference>
<keyword evidence="2 5" id="KW-0812">Transmembrane</keyword>
<evidence type="ECO:0000256" key="4">
    <source>
        <dbReference type="ARBA" id="ARBA00023136"/>
    </source>
</evidence>
<feature type="transmembrane region" description="Helical" evidence="5">
    <location>
        <begin position="185"/>
        <end position="209"/>
    </location>
</feature>
<name>A0A0S4IZN0_BODSA</name>
<feature type="transmembrane region" description="Helical" evidence="5">
    <location>
        <begin position="98"/>
        <end position="120"/>
    </location>
</feature>
<dbReference type="VEuPathDB" id="TriTrypDB:BSAL_67430"/>
<feature type="transmembrane region" description="Helical" evidence="5">
    <location>
        <begin position="281"/>
        <end position="303"/>
    </location>
</feature>
<dbReference type="OMA" id="MYGVYTI"/>
<gene>
    <name evidence="7" type="ORF">BSAL_67430</name>
</gene>
<feature type="transmembrane region" description="Helical" evidence="5">
    <location>
        <begin position="57"/>
        <end position="77"/>
    </location>
</feature>
<comment type="subcellular location">
    <subcellularLocation>
        <location evidence="1">Membrane</location>
        <topology evidence="1">Multi-pass membrane protein</topology>
    </subcellularLocation>
</comment>
<evidence type="ECO:0000259" key="6">
    <source>
        <dbReference type="Pfam" id="PF03151"/>
    </source>
</evidence>
<evidence type="ECO:0000256" key="1">
    <source>
        <dbReference type="ARBA" id="ARBA00004141"/>
    </source>
</evidence>
<feature type="transmembrane region" description="Helical" evidence="5">
    <location>
        <begin position="24"/>
        <end position="45"/>
    </location>
</feature>
<dbReference type="OrthoDB" id="1436450at2759"/>
<evidence type="ECO:0000313" key="7">
    <source>
        <dbReference type="EMBL" id="CUF93358.1"/>
    </source>
</evidence>
<evidence type="ECO:0000256" key="2">
    <source>
        <dbReference type="ARBA" id="ARBA00022692"/>
    </source>
</evidence>
<dbReference type="GO" id="GO:0016020">
    <property type="term" value="C:membrane"/>
    <property type="evidence" value="ECO:0007669"/>
    <property type="project" value="UniProtKB-SubCell"/>
</dbReference>
<dbReference type="PANTHER" id="PTHR23051">
    <property type="entry name" value="SOLUTE CARRIER FAMILY 35, MEMBER F5"/>
    <property type="match status" value="1"/>
</dbReference>
<sequence length="357" mass="39138">MEEMNQEGDATQIEESSERRMSRFAFGIVLIIVVACIWVGASEWIQWIFGDLDFQKPYFMTFFNTTGFCFYNLGFVLKSWRRIPWKHDAESARLANAPLLYSISELWRCALMFCPLWFAANSLFNFSLAMTSVASNTILSSTSSIWTLVMSRVILGQPITIAKVVAVALVIGGSCLVATTDDGSASHSIAGDMVALLSAFFYGAYTTILKWCLPDEKKYNMGMVFGFVGVANLLLMWPGIIALDLLKVEQFEFPPLGVLGALSLNALIGTNLSDVLWAKSVILTSPLVATLGLSLTTPLAMIADFSIHGDRFSPAYVVGAALVVVGFTASSIPWDQIAVPWRDTRSTEEVHDSDGIS</sequence>
<dbReference type="AlphaFoldDB" id="A0A0S4IZN0"/>
<feature type="transmembrane region" description="Helical" evidence="5">
    <location>
        <begin position="315"/>
        <end position="334"/>
    </location>
</feature>
<feature type="transmembrane region" description="Helical" evidence="5">
    <location>
        <begin position="221"/>
        <end position="241"/>
    </location>
</feature>
<feature type="transmembrane region" description="Helical" evidence="5">
    <location>
        <begin position="126"/>
        <end position="149"/>
    </location>
</feature>
<reference evidence="8" key="1">
    <citation type="submission" date="2015-09" db="EMBL/GenBank/DDBJ databases">
        <authorList>
            <consortium name="Pathogen Informatics"/>
        </authorList>
    </citation>
    <scope>NUCLEOTIDE SEQUENCE [LARGE SCALE GENOMIC DNA]</scope>
    <source>
        <strain evidence="8">Lake Konstanz</strain>
    </source>
</reference>
<dbReference type="InterPro" id="IPR037185">
    <property type="entry name" value="EmrE-like"/>
</dbReference>
<protein>
    <submittedName>
        <fullName evidence="7">Membrane-associated protein, putative</fullName>
    </submittedName>
</protein>
<feature type="transmembrane region" description="Helical" evidence="5">
    <location>
        <begin position="253"/>
        <end position="269"/>
    </location>
</feature>
<proteinExistence type="predicted"/>
<keyword evidence="4 5" id="KW-0472">Membrane</keyword>
<keyword evidence="8" id="KW-1185">Reference proteome</keyword>
<accession>A0A0S4IZN0</accession>
<evidence type="ECO:0000256" key="5">
    <source>
        <dbReference type="SAM" id="Phobius"/>
    </source>
</evidence>
<dbReference type="PANTHER" id="PTHR23051:SF0">
    <property type="entry name" value="SOLUTE CARRIER FAMILY 35 MEMBER F5"/>
    <property type="match status" value="1"/>
</dbReference>
<evidence type="ECO:0000313" key="8">
    <source>
        <dbReference type="Proteomes" id="UP000051952"/>
    </source>
</evidence>
<feature type="transmembrane region" description="Helical" evidence="5">
    <location>
        <begin position="161"/>
        <end position="179"/>
    </location>
</feature>
<dbReference type="EMBL" id="CYKH01000452">
    <property type="protein sequence ID" value="CUF93358.1"/>
    <property type="molecule type" value="Genomic_DNA"/>
</dbReference>
<organism evidence="7 8">
    <name type="scientific">Bodo saltans</name>
    <name type="common">Flagellated protozoan</name>
    <dbReference type="NCBI Taxonomy" id="75058"/>
    <lineage>
        <taxon>Eukaryota</taxon>
        <taxon>Discoba</taxon>
        <taxon>Euglenozoa</taxon>
        <taxon>Kinetoplastea</taxon>
        <taxon>Metakinetoplastina</taxon>
        <taxon>Eubodonida</taxon>
        <taxon>Bodonidae</taxon>
        <taxon>Bodo</taxon>
    </lineage>
</organism>
<feature type="domain" description="Sugar phosphate transporter" evidence="6">
    <location>
        <begin position="117"/>
        <end position="247"/>
    </location>
</feature>
<dbReference type="Proteomes" id="UP000051952">
    <property type="component" value="Unassembled WGS sequence"/>
</dbReference>
<keyword evidence="3 5" id="KW-1133">Transmembrane helix</keyword>
<dbReference type="Pfam" id="PF03151">
    <property type="entry name" value="TPT"/>
    <property type="match status" value="1"/>
</dbReference>
<evidence type="ECO:0000256" key="3">
    <source>
        <dbReference type="ARBA" id="ARBA00022989"/>
    </source>
</evidence>